<name>A0A7S7LVB6_9BACT</name>
<dbReference type="GO" id="GO:0005829">
    <property type="term" value="C:cytosol"/>
    <property type="evidence" value="ECO:0007669"/>
    <property type="project" value="TreeGrafter"/>
</dbReference>
<sequence>MKKIILTTLNSRFTHTSIALRYLYANLKELQGNTAILEFSINDAMQTVAEKILIHTPDIIGIGVYIWNVTQVNELIHIIKKVSPDTKIVLGGPEVSHEPFRVSMDLADFIIQGEADLAFYELCRDILKDKTFSNRVIKAAMPSLKNLELPYKFYTDDDIKNRYIYVEASRGCPFECEFCLSSMDEKVRAFNLDELLKEFELLWQRGARNFKFIDRTFNLNMKTANRLLDFFLSKEDKAPYFAHFEVIPDHFPDSIKEKISQFPHGALQLEIGIQTLNLEIANNISRPLKLDKIKENIKFLENETDAHIHLDLIVGLPGESLESFGKNLDELVSLSSCEIQIGILKKLSGTFINRHDIEHKMVYSDIPPYDILKNSELSFNDIQIMKRFSRFWDLTYNSGNFKESVKLIWQDKSVYENFYTFNMWIYKQTDSTHNISLTRLGELLFMYLCKVKGMKNEKVAHIMLGDMMKLKGRAIPSYLKAYSNNFVTQSKDGTSGFNKRQQ</sequence>
<dbReference type="GO" id="GO:0031419">
    <property type="term" value="F:cobalamin binding"/>
    <property type="evidence" value="ECO:0007669"/>
    <property type="project" value="InterPro"/>
</dbReference>
<evidence type="ECO:0000256" key="5">
    <source>
        <dbReference type="ARBA" id="ARBA00023014"/>
    </source>
</evidence>
<reference evidence="8 9" key="1">
    <citation type="submission" date="2020-05" db="EMBL/GenBank/DDBJ databases">
        <title>Sulfurimonas marisnigri, sp. nov., and Sulfurimonas baltica, sp. nov., manganese oxide reducing chemolithoautotrophs of the class Epsilonproteobacteria isolated from the pelagic redoxclines of the Black and Baltic Seas and emended description of the genus Sulfurimonas.</title>
        <authorList>
            <person name="Henkel J.V."/>
            <person name="Laudan C."/>
            <person name="Werner J."/>
            <person name="Neu T."/>
            <person name="Plewe S."/>
            <person name="Sproer C."/>
            <person name="Bunk B."/>
            <person name="Schulz-Vogt H.N."/>
        </authorList>
    </citation>
    <scope>NUCLEOTIDE SEQUENCE [LARGE SCALE GENOMIC DNA]</scope>
    <source>
        <strain evidence="8 9">GD2</strain>
    </source>
</reference>
<dbReference type="InterPro" id="IPR006638">
    <property type="entry name" value="Elp3/MiaA/NifB-like_rSAM"/>
</dbReference>
<dbReference type="SUPFAM" id="SSF52242">
    <property type="entry name" value="Cobalamin (vitamin B12)-binding domain"/>
    <property type="match status" value="1"/>
</dbReference>
<dbReference type="PROSITE" id="PS51918">
    <property type="entry name" value="RADICAL_SAM"/>
    <property type="match status" value="1"/>
</dbReference>
<dbReference type="InterPro" id="IPR036724">
    <property type="entry name" value="Cobalamin-bd_sf"/>
</dbReference>
<evidence type="ECO:0000256" key="3">
    <source>
        <dbReference type="ARBA" id="ARBA00022723"/>
    </source>
</evidence>
<evidence type="ECO:0000256" key="1">
    <source>
        <dbReference type="ARBA" id="ARBA00001966"/>
    </source>
</evidence>
<dbReference type="SUPFAM" id="SSF102114">
    <property type="entry name" value="Radical SAM enzymes"/>
    <property type="match status" value="1"/>
</dbReference>
<dbReference type="EMBL" id="CP054492">
    <property type="protein sequence ID" value="QOY52164.1"/>
    <property type="molecule type" value="Genomic_DNA"/>
</dbReference>
<keyword evidence="2" id="KW-0949">S-adenosyl-L-methionine</keyword>
<feature type="domain" description="Radical SAM core" evidence="7">
    <location>
        <begin position="158"/>
        <end position="383"/>
    </location>
</feature>
<dbReference type="Pfam" id="PF02310">
    <property type="entry name" value="B12-binding"/>
    <property type="match status" value="1"/>
</dbReference>
<dbReference type="GO" id="GO:0003824">
    <property type="term" value="F:catalytic activity"/>
    <property type="evidence" value="ECO:0007669"/>
    <property type="project" value="InterPro"/>
</dbReference>
<protein>
    <submittedName>
        <fullName evidence="8">B12-binding domain-containing radical SAM protein</fullName>
    </submittedName>
</protein>
<dbReference type="AlphaFoldDB" id="A0A7S7LVB6"/>
<evidence type="ECO:0000313" key="8">
    <source>
        <dbReference type="EMBL" id="QOY52164.1"/>
    </source>
</evidence>
<dbReference type="PROSITE" id="PS51332">
    <property type="entry name" value="B12_BINDING"/>
    <property type="match status" value="1"/>
</dbReference>
<dbReference type="InterPro" id="IPR058240">
    <property type="entry name" value="rSAM_sf"/>
</dbReference>
<keyword evidence="5" id="KW-0411">Iron-sulfur</keyword>
<evidence type="ECO:0000256" key="2">
    <source>
        <dbReference type="ARBA" id="ARBA00022691"/>
    </source>
</evidence>
<gene>
    <name evidence="8" type="ORF">HUE88_00245</name>
</gene>
<organism evidence="8 9">
    <name type="scientific">Candidatus Sulfurimonas baltica</name>
    <dbReference type="NCBI Taxonomy" id="2740404"/>
    <lineage>
        <taxon>Bacteria</taxon>
        <taxon>Pseudomonadati</taxon>
        <taxon>Campylobacterota</taxon>
        <taxon>Epsilonproteobacteria</taxon>
        <taxon>Campylobacterales</taxon>
        <taxon>Sulfurimonadaceae</taxon>
        <taxon>Sulfurimonas</taxon>
    </lineage>
</organism>
<feature type="domain" description="B12-binding" evidence="6">
    <location>
        <begin position="2"/>
        <end position="133"/>
    </location>
</feature>
<evidence type="ECO:0000259" key="7">
    <source>
        <dbReference type="PROSITE" id="PS51918"/>
    </source>
</evidence>
<dbReference type="GO" id="GO:0051536">
    <property type="term" value="F:iron-sulfur cluster binding"/>
    <property type="evidence" value="ECO:0007669"/>
    <property type="project" value="UniProtKB-KW"/>
</dbReference>
<dbReference type="InterPro" id="IPR006158">
    <property type="entry name" value="Cobalamin-bd"/>
</dbReference>
<dbReference type="Pfam" id="PF04055">
    <property type="entry name" value="Radical_SAM"/>
    <property type="match status" value="1"/>
</dbReference>
<dbReference type="Gene3D" id="3.40.50.280">
    <property type="entry name" value="Cobalamin-binding domain"/>
    <property type="match status" value="1"/>
</dbReference>
<proteinExistence type="predicted"/>
<evidence type="ECO:0000313" key="9">
    <source>
        <dbReference type="Proteomes" id="UP000593994"/>
    </source>
</evidence>
<dbReference type="KEGG" id="sbal:HUE88_00245"/>
<dbReference type="SFLD" id="SFLDS00029">
    <property type="entry name" value="Radical_SAM"/>
    <property type="match status" value="1"/>
</dbReference>
<dbReference type="InterPro" id="IPR007197">
    <property type="entry name" value="rSAM"/>
</dbReference>
<keyword evidence="4" id="KW-0408">Iron</keyword>
<dbReference type="CDD" id="cd02068">
    <property type="entry name" value="radical_SAM_B12_BD"/>
    <property type="match status" value="1"/>
</dbReference>
<keyword evidence="9" id="KW-1185">Reference proteome</keyword>
<dbReference type="Proteomes" id="UP000593994">
    <property type="component" value="Chromosome"/>
</dbReference>
<dbReference type="PANTHER" id="PTHR43409:SF16">
    <property type="entry name" value="SLR0320 PROTEIN"/>
    <property type="match status" value="1"/>
</dbReference>
<dbReference type="InterPro" id="IPR025288">
    <property type="entry name" value="DUF4080"/>
</dbReference>
<dbReference type="InterPro" id="IPR023404">
    <property type="entry name" value="rSAM_horseshoe"/>
</dbReference>
<evidence type="ECO:0000256" key="4">
    <source>
        <dbReference type="ARBA" id="ARBA00023004"/>
    </source>
</evidence>
<keyword evidence="3" id="KW-0479">Metal-binding</keyword>
<comment type="cofactor">
    <cofactor evidence="1">
        <name>[4Fe-4S] cluster</name>
        <dbReference type="ChEBI" id="CHEBI:49883"/>
    </cofactor>
</comment>
<dbReference type="GO" id="GO:0046872">
    <property type="term" value="F:metal ion binding"/>
    <property type="evidence" value="ECO:0007669"/>
    <property type="project" value="UniProtKB-KW"/>
</dbReference>
<dbReference type="RefSeq" id="WP_194369946.1">
    <property type="nucleotide sequence ID" value="NZ_CP054492.1"/>
</dbReference>
<dbReference type="Gene3D" id="3.80.30.20">
    <property type="entry name" value="tm_1862 like domain"/>
    <property type="match status" value="1"/>
</dbReference>
<dbReference type="PANTHER" id="PTHR43409">
    <property type="entry name" value="ANAEROBIC MAGNESIUM-PROTOPORPHYRIN IX MONOMETHYL ESTER CYCLASE-RELATED"/>
    <property type="match status" value="1"/>
</dbReference>
<dbReference type="InterPro" id="IPR051198">
    <property type="entry name" value="BchE-like"/>
</dbReference>
<dbReference type="Pfam" id="PF13311">
    <property type="entry name" value="DUF4080"/>
    <property type="match status" value="1"/>
</dbReference>
<dbReference type="SFLD" id="SFLDG01082">
    <property type="entry name" value="B12-binding_domain_containing"/>
    <property type="match status" value="1"/>
</dbReference>
<accession>A0A7S7LVB6</accession>
<dbReference type="SMART" id="SM00729">
    <property type="entry name" value="Elp3"/>
    <property type="match status" value="1"/>
</dbReference>
<evidence type="ECO:0000259" key="6">
    <source>
        <dbReference type="PROSITE" id="PS51332"/>
    </source>
</evidence>